<dbReference type="PANTHER" id="PTHR46268">
    <property type="entry name" value="STRESS RESPONSE PROTEIN NHAX"/>
    <property type="match status" value="1"/>
</dbReference>
<dbReference type="Gene3D" id="3.40.50.620">
    <property type="entry name" value="HUPs"/>
    <property type="match status" value="2"/>
</dbReference>
<dbReference type="PANTHER" id="PTHR46268:SF6">
    <property type="entry name" value="UNIVERSAL STRESS PROTEIN UP12"/>
    <property type="match status" value="1"/>
</dbReference>
<evidence type="ECO:0000259" key="2">
    <source>
        <dbReference type="Pfam" id="PF00582"/>
    </source>
</evidence>
<reference evidence="3" key="1">
    <citation type="submission" date="2020-12" db="EMBL/GenBank/DDBJ databases">
        <title>Ramlibacter sp. nov., isolated from a freshwater alga, Cryptomonas.</title>
        <authorList>
            <person name="Kim H.M."/>
            <person name="Jeon C.O."/>
        </authorList>
    </citation>
    <scope>NUCLEOTIDE SEQUENCE</scope>
    <source>
        <strain evidence="3">CrO1</strain>
    </source>
</reference>
<keyword evidence="4" id="KW-1185">Reference proteome</keyword>
<evidence type="ECO:0000313" key="4">
    <source>
        <dbReference type="Proteomes" id="UP000617041"/>
    </source>
</evidence>
<dbReference type="InterPro" id="IPR014729">
    <property type="entry name" value="Rossmann-like_a/b/a_fold"/>
</dbReference>
<proteinExistence type="inferred from homology"/>
<feature type="domain" description="UspA" evidence="2">
    <location>
        <begin position="139"/>
        <end position="274"/>
    </location>
</feature>
<evidence type="ECO:0000256" key="1">
    <source>
        <dbReference type="ARBA" id="ARBA00008791"/>
    </source>
</evidence>
<name>A0A934Q002_9BURK</name>
<dbReference type="InterPro" id="IPR006015">
    <property type="entry name" value="Universal_stress_UspA"/>
</dbReference>
<dbReference type="Pfam" id="PF00582">
    <property type="entry name" value="Usp"/>
    <property type="match status" value="1"/>
</dbReference>
<accession>A0A934Q002</accession>
<dbReference type="Proteomes" id="UP000617041">
    <property type="component" value="Unassembled WGS sequence"/>
</dbReference>
<evidence type="ECO:0000313" key="3">
    <source>
        <dbReference type="EMBL" id="MBK0392147.1"/>
    </source>
</evidence>
<gene>
    <name evidence="3" type="ORF">I8E28_06055</name>
</gene>
<dbReference type="CDD" id="cd00293">
    <property type="entry name" value="USP-like"/>
    <property type="match status" value="1"/>
</dbReference>
<comment type="caution">
    <text evidence="3">The sequence shown here is derived from an EMBL/GenBank/DDBJ whole genome shotgun (WGS) entry which is preliminary data.</text>
</comment>
<protein>
    <submittedName>
        <fullName evidence="3">Universal stress protein</fullName>
    </submittedName>
</protein>
<dbReference type="RefSeq" id="WP_200787097.1">
    <property type="nucleotide sequence ID" value="NZ_JAEDAO010000001.1"/>
</dbReference>
<sequence length="295" mass="30991">MSRPIPGDVQRAAHVLAICDASPAALNAAWRAALVARDLRVPLHVVHATADNRSTAPLPRVAAFLHEAAERCAVRVEPIPAQADPVEQCVPLACGGLVVLPTTHGNPLAEWLMGGPAERLIRLVRAPVLVVKQQARVGYRRVLVAVDLQQSSEHLVTQASVLARGPLSSFHALAPGEEIALRELDAPPAVLRAHRRTVAARAYQKMKQLLPGAPVTPIVTFGGAADSILAGETAQQSELVVIGKRRRGLLADFLLGSVTRQVLARSEADVLVLPLPPAAGSAVVGAATRGPSLQG</sequence>
<dbReference type="EMBL" id="JAEDAO010000001">
    <property type="protein sequence ID" value="MBK0392147.1"/>
    <property type="molecule type" value="Genomic_DNA"/>
</dbReference>
<comment type="similarity">
    <text evidence="1">Belongs to the universal stress protein A family.</text>
</comment>
<dbReference type="InterPro" id="IPR006016">
    <property type="entry name" value="UspA"/>
</dbReference>
<dbReference type="PRINTS" id="PR01438">
    <property type="entry name" value="UNVRSLSTRESS"/>
</dbReference>
<dbReference type="SUPFAM" id="SSF52402">
    <property type="entry name" value="Adenine nucleotide alpha hydrolases-like"/>
    <property type="match status" value="2"/>
</dbReference>
<organism evidence="3 4">
    <name type="scientific">Ramlibacter algicola</name>
    <dbReference type="NCBI Taxonomy" id="2795217"/>
    <lineage>
        <taxon>Bacteria</taxon>
        <taxon>Pseudomonadati</taxon>
        <taxon>Pseudomonadota</taxon>
        <taxon>Betaproteobacteria</taxon>
        <taxon>Burkholderiales</taxon>
        <taxon>Comamonadaceae</taxon>
        <taxon>Ramlibacter</taxon>
    </lineage>
</organism>
<dbReference type="AlphaFoldDB" id="A0A934Q002"/>